<dbReference type="PANTHER" id="PTHR31871:SF61">
    <property type="entry name" value="OS06G0705300 PROTEIN"/>
    <property type="match status" value="1"/>
</dbReference>
<proteinExistence type="predicted"/>
<evidence type="ECO:0000313" key="3">
    <source>
        <dbReference type="Proteomes" id="UP000291084"/>
    </source>
</evidence>
<dbReference type="InterPro" id="IPR006476">
    <property type="entry name" value="CHP01589_pln"/>
</dbReference>
<protein>
    <submittedName>
        <fullName evidence="2">Uncharacterized protein</fullName>
    </submittedName>
</protein>
<dbReference type="PANTHER" id="PTHR31871">
    <property type="entry name" value="OS02G0137100 PROTEIN"/>
    <property type="match status" value="1"/>
</dbReference>
<feature type="compositionally biased region" description="Basic and acidic residues" evidence="1">
    <location>
        <begin position="64"/>
        <end position="81"/>
    </location>
</feature>
<evidence type="ECO:0000313" key="2">
    <source>
        <dbReference type="EMBL" id="BAT95396.1"/>
    </source>
</evidence>
<name>A0A0S3SRD7_PHAAN</name>
<dbReference type="AlphaFoldDB" id="A0A0S3SRD7"/>
<organism evidence="2 3">
    <name type="scientific">Vigna angularis var. angularis</name>
    <dbReference type="NCBI Taxonomy" id="157739"/>
    <lineage>
        <taxon>Eukaryota</taxon>
        <taxon>Viridiplantae</taxon>
        <taxon>Streptophyta</taxon>
        <taxon>Embryophyta</taxon>
        <taxon>Tracheophyta</taxon>
        <taxon>Spermatophyta</taxon>
        <taxon>Magnoliopsida</taxon>
        <taxon>eudicotyledons</taxon>
        <taxon>Gunneridae</taxon>
        <taxon>Pentapetalae</taxon>
        <taxon>rosids</taxon>
        <taxon>fabids</taxon>
        <taxon>Fabales</taxon>
        <taxon>Fabaceae</taxon>
        <taxon>Papilionoideae</taxon>
        <taxon>50 kb inversion clade</taxon>
        <taxon>NPAAA clade</taxon>
        <taxon>indigoferoid/millettioid clade</taxon>
        <taxon>Phaseoleae</taxon>
        <taxon>Vigna</taxon>
    </lineage>
</organism>
<reference evidence="2 3" key="1">
    <citation type="journal article" date="2015" name="Sci. Rep.">
        <title>The power of single molecule real-time sequencing technology in the de novo assembly of a eukaryotic genome.</title>
        <authorList>
            <person name="Sakai H."/>
            <person name="Naito K."/>
            <person name="Ogiso-Tanaka E."/>
            <person name="Takahashi Y."/>
            <person name="Iseki K."/>
            <person name="Muto C."/>
            <person name="Satou K."/>
            <person name="Teruya K."/>
            <person name="Shiroma A."/>
            <person name="Shimoji M."/>
            <person name="Hirano T."/>
            <person name="Itoh T."/>
            <person name="Kaga A."/>
            <person name="Tomooka N."/>
        </authorList>
    </citation>
    <scope>NUCLEOTIDE SEQUENCE [LARGE SCALE GENOMIC DNA]</scope>
    <source>
        <strain evidence="3">cv. Shumari</strain>
    </source>
</reference>
<dbReference type="OrthoDB" id="509052at2759"/>
<dbReference type="NCBIfam" id="TIGR01589">
    <property type="entry name" value="A_thal_3526"/>
    <property type="match status" value="1"/>
</dbReference>
<dbReference type="EMBL" id="AP015041">
    <property type="protein sequence ID" value="BAT95396.1"/>
    <property type="molecule type" value="Genomic_DNA"/>
</dbReference>
<dbReference type="Proteomes" id="UP000291084">
    <property type="component" value="Chromosome 8"/>
</dbReference>
<evidence type="ECO:0000256" key="1">
    <source>
        <dbReference type="SAM" id="MobiDB-lite"/>
    </source>
</evidence>
<feature type="region of interest" description="Disordered" evidence="1">
    <location>
        <begin position="64"/>
        <end position="92"/>
    </location>
</feature>
<sequence>MEDSSSAAYIHQVHRLIEECILFNMNQEECMEALFKHANIKPIITSTVWKDLEKENREFFHAYSRSQKEGNSKTSKREKILDMVSASKKSSN</sequence>
<dbReference type="Pfam" id="PF09713">
    <property type="entry name" value="A_thal_3526"/>
    <property type="match status" value="1"/>
</dbReference>
<gene>
    <name evidence="2" type="primary">Vigan.08G210800</name>
    <name evidence="2" type="ORF">VIGAN_08210800</name>
</gene>
<accession>A0A0S3SRD7</accession>
<keyword evidence="3" id="KW-1185">Reference proteome</keyword>